<dbReference type="EMBL" id="UGSK01000001">
    <property type="protein sequence ID" value="SUB01170.1"/>
    <property type="molecule type" value="Genomic_DNA"/>
</dbReference>
<evidence type="ECO:0008006" key="3">
    <source>
        <dbReference type="Google" id="ProtNLM"/>
    </source>
</evidence>
<reference evidence="1 2" key="1">
    <citation type="submission" date="2018-06" db="EMBL/GenBank/DDBJ databases">
        <authorList>
            <consortium name="Pathogen Informatics"/>
            <person name="Doyle S."/>
        </authorList>
    </citation>
    <scope>NUCLEOTIDE SEQUENCE [LARGE SCALE GENOMIC DNA]</scope>
    <source>
        <strain evidence="1 2">NCTC13350</strain>
    </source>
</reference>
<proteinExistence type="predicted"/>
<sequence>MKPVLYHYEEIVRELKRLEDKEPPFDDEDGDLSFPSIIGLSDGRQVFVSAKIDKAIAAIARKARSNAPGIKFAYSQADWTATVRKIFGDPLSALELSDTNEIAGEWLKRQINASIAQLKLIKPPSVELAFGTTWINVEHSSFEVGPARVESRDMWAMRLQEKGQISKKTLKRLQEVWAGKKIKARKPSWEQHAERSIIDAVGGAPFVISVVLQGFSSSFAEDRGARIARLLQTAVSLMWNKPSNVLRGLHLSYDDLPSRRVLLWLSDNGPVSASYKRQSMPSGPRMDLKDFQLQLESNRPMLRQIGAIATYIATGISDQKQIDVIQKLEIALRWFYEGCRADESLLAVTHFASTLDTLAGAGGDKGILSLLCVRTGLRDDALIHADGLTTAQIVRDIYGTARSQFLHGSTKAHLEDWTWLRPFAEQLARRALVACLFDLDKKPSLVDFTK</sequence>
<accession>A0A378ZWI0</accession>
<evidence type="ECO:0000313" key="1">
    <source>
        <dbReference type="EMBL" id="SUB01170.1"/>
    </source>
</evidence>
<organism evidence="1 2">
    <name type="scientific">Pannonibacter phragmitetus</name>
    <dbReference type="NCBI Taxonomy" id="121719"/>
    <lineage>
        <taxon>Bacteria</taxon>
        <taxon>Pseudomonadati</taxon>
        <taxon>Pseudomonadota</taxon>
        <taxon>Alphaproteobacteria</taxon>
        <taxon>Hyphomicrobiales</taxon>
        <taxon>Stappiaceae</taxon>
        <taxon>Pannonibacter</taxon>
    </lineage>
</organism>
<dbReference type="AlphaFoldDB" id="A0A378ZWI0"/>
<gene>
    <name evidence="1" type="ORF">NCTC13350_02105</name>
</gene>
<evidence type="ECO:0000313" key="2">
    <source>
        <dbReference type="Proteomes" id="UP000255000"/>
    </source>
</evidence>
<dbReference type="Proteomes" id="UP000255000">
    <property type="component" value="Unassembled WGS sequence"/>
</dbReference>
<protein>
    <recommendedName>
        <fullName evidence="3">Apea-like HEPN domain-containing protein</fullName>
    </recommendedName>
</protein>
<dbReference type="RefSeq" id="WP_019965648.1">
    <property type="nucleotide sequence ID" value="NZ_UGSK01000001.1"/>
</dbReference>
<name>A0A378ZWI0_9HYPH</name>
<dbReference type="OrthoDB" id="7559794at2"/>